<dbReference type="GO" id="GO:0003677">
    <property type="term" value="F:DNA binding"/>
    <property type="evidence" value="ECO:0007669"/>
    <property type="project" value="InterPro"/>
</dbReference>
<proteinExistence type="predicted"/>
<dbReference type="InterPro" id="IPR002559">
    <property type="entry name" value="Transposase_11"/>
</dbReference>
<evidence type="ECO:0000313" key="4">
    <source>
        <dbReference type="Proteomes" id="UP001183643"/>
    </source>
</evidence>
<feature type="region of interest" description="Disordered" evidence="1">
    <location>
        <begin position="55"/>
        <end position="74"/>
    </location>
</feature>
<organism evidence="3 4">
    <name type="scientific">Catenuloplanes atrovinosus</name>
    <dbReference type="NCBI Taxonomy" id="137266"/>
    <lineage>
        <taxon>Bacteria</taxon>
        <taxon>Bacillati</taxon>
        <taxon>Actinomycetota</taxon>
        <taxon>Actinomycetes</taxon>
        <taxon>Micromonosporales</taxon>
        <taxon>Micromonosporaceae</taxon>
        <taxon>Catenuloplanes</taxon>
    </lineage>
</organism>
<gene>
    <name evidence="3" type="ORF">J2S41_004489</name>
</gene>
<accession>A0AAE3YSA0</accession>
<comment type="caution">
    <text evidence="3">The sequence shown here is derived from an EMBL/GenBank/DDBJ whole genome shotgun (WGS) entry which is preliminary data.</text>
</comment>
<dbReference type="GO" id="GO:0004803">
    <property type="term" value="F:transposase activity"/>
    <property type="evidence" value="ECO:0007669"/>
    <property type="project" value="InterPro"/>
</dbReference>
<dbReference type="Proteomes" id="UP001183643">
    <property type="component" value="Unassembled WGS sequence"/>
</dbReference>
<keyword evidence="4" id="KW-1185">Reference proteome</keyword>
<dbReference type="EMBL" id="JAVDYB010000001">
    <property type="protein sequence ID" value="MDR7277711.1"/>
    <property type="molecule type" value="Genomic_DNA"/>
</dbReference>
<dbReference type="GO" id="GO:0006313">
    <property type="term" value="P:DNA transposition"/>
    <property type="evidence" value="ECO:0007669"/>
    <property type="project" value="InterPro"/>
</dbReference>
<evidence type="ECO:0000256" key="1">
    <source>
        <dbReference type="SAM" id="MobiDB-lite"/>
    </source>
</evidence>
<dbReference type="Pfam" id="PF01609">
    <property type="entry name" value="DDE_Tnp_1"/>
    <property type="match status" value="1"/>
</dbReference>
<dbReference type="AlphaFoldDB" id="A0AAE3YSA0"/>
<protein>
    <recommendedName>
        <fullName evidence="2">Transposase IS4-like domain-containing protein</fullName>
    </recommendedName>
</protein>
<feature type="domain" description="Transposase IS4-like" evidence="2">
    <location>
        <begin position="3"/>
        <end position="65"/>
    </location>
</feature>
<evidence type="ECO:0000313" key="3">
    <source>
        <dbReference type="EMBL" id="MDR7277711.1"/>
    </source>
</evidence>
<reference evidence="3" key="1">
    <citation type="submission" date="2023-07" db="EMBL/GenBank/DDBJ databases">
        <title>Sequencing the genomes of 1000 actinobacteria strains.</title>
        <authorList>
            <person name="Klenk H.-P."/>
        </authorList>
    </citation>
    <scope>NUCLEOTIDE SEQUENCE</scope>
    <source>
        <strain evidence="3">DSM 44707</strain>
    </source>
</reference>
<sequence length="74" mass="8293">MLTTGANVPDISMAVALLDSVPPIAGRVGRPRFRFPVLLADKGYDSKKFRAECRRRGTQPIIPQRRPGRVRKHP</sequence>
<evidence type="ECO:0000259" key="2">
    <source>
        <dbReference type="Pfam" id="PF01609"/>
    </source>
</evidence>
<name>A0AAE3YSA0_9ACTN</name>